<dbReference type="InterPro" id="IPR052155">
    <property type="entry name" value="Biofilm_reg_signaling"/>
</dbReference>
<dbReference type="AlphaFoldDB" id="A0A192D269"/>
<keyword evidence="3" id="KW-1185">Reference proteome</keyword>
<dbReference type="STRING" id="1112.A9D12_03080"/>
<dbReference type="Proteomes" id="UP000078263">
    <property type="component" value="Chromosome"/>
</dbReference>
<dbReference type="SMART" id="SM00267">
    <property type="entry name" value="GGDEF"/>
    <property type="match status" value="1"/>
</dbReference>
<sequence length="311" mass="33392">MKIGLSDVEGHVLHGLLEETSGDIVIRLDARGFIIHASAGIAELGLDVSAALLLPHITDLAQRDHAAFLAAHVERALKGCTKAGWAEFPVAACPERAVCQDRACREIGCERWYALSLKPMCTPDGTPDGAMCLMRSVQHLRSLEGELHARAVTDPLTGLANRQAFCASLRRHLARGGGQMVAVFAIDAMRALRLRYGQRTADEVLWGFAKFLETMALPGHEPAVLDGERFAVLLPDVTAQEAREWAEDVVRTFTGLAASACTKTPRLTASAGLARVECTVDWTLREAELGLVLARAGGGRKVALAGNRKAA</sequence>
<evidence type="ECO:0000313" key="2">
    <source>
        <dbReference type="EMBL" id="ANK12086.1"/>
    </source>
</evidence>
<dbReference type="InterPro" id="IPR000160">
    <property type="entry name" value="GGDEF_dom"/>
</dbReference>
<protein>
    <recommendedName>
        <fullName evidence="1">GGDEF domain-containing protein</fullName>
    </recommendedName>
</protein>
<dbReference type="Pfam" id="PF00990">
    <property type="entry name" value="GGDEF"/>
    <property type="match status" value="1"/>
</dbReference>
<accession>A0A192D269</accession>
<reference evidence="2 3" key="1">
    <citation type="submission" date="2016-05" db="EMBL/GenBank/DDBJ databases">
        <title>Compelete Genome Sequence of Bacteriochlorophyll-Synthesizing Bacterium Porphyrobacter neustonensis DSM 9434.</title>
        <authorList>
            <person name="Shi X.-L."/>
            <person name="Wu Y.-H."/>
            <person name="Cheng H."/>
            <person name="Xu L."/>
            <person name="Zhang X.-Q."/>
            <person name="Wang C.-S."/>
            <person name="Xu X.-W."/>
        </authorList>
    </citation>
    <scope>NUCLEOTIDE SEQUENCE [LARGE SCALE GENOMIC DNA]</scope>
    <source>
        <strain evidence="2 3">DSM 9434</strain>
    </source>
</reference>
<dbReference type="PANTHER" id="PTHR44757:SF2">
    <property type="entry name" value="BIOFILM ARCHITECTURE MAINTENANCE PROTEIN MBAA"/>
    <property type="match status" value="1"/>
</dbReference>
<dbReference type="Gene3D" id="3.30.450.20">
    <property type="entry name" value="PAS domain"/>
    <property type="match status" value="1"/>
</dbReference>
<organism evidence="2 3">
    <name type="scientific">Erythrobacter neustonensis</name>
    <dbReference type="NCBI Taxonomy" id="1112"/>
    <lineage>
        <taxon>Bacteria</taxon>
        <taxon>Pseudomonadati</taxon>
        <taxon>Pseudomonadota</taxon>
        <taxon>Alphaproteobacteria</taxon>
        <taxon>Sphingomonadales</taxon>
        <taxon>Erythrobacteraceae</taxon>
        <taxon>Erythrobacter/Porphyrobacter group</taxon>
        <taxon>Erythrobacter</taxon>
    </lineage>
</organism>
<name>A0A192D269_9SPHN</name>
<dbReference type="RefSeq" id="WP_068349690.1">
    <property type="nucleotide sequence ID" value="NZ_CP016033.1"/>
</dbReference>
<dbReference type="EMBL" id="CP016033">
    <property type="protein sequence ID" value="ANK12086.1"/>
    <property type="molecule type" value="Genomic_DNA"/>
</dbReference>
<dbReference type="SUPFAM" id="SSF55073">
    <property type="entry name" value="Nucleotide cyclase"/>
    <property type="match status" value="1"/>
</dbReference>
<dbReference type="KEGG" id="pns:A9D12_03080"/>
<feature type="domain" description="GGDEF" evidence="1">
    <location>
        <begin position="177"/>
        <end position="307"/>
    </location>
</feature>
<dbReference type="InterPro" id="IPR043128">
    <property type="entry name" value="Rev_trsase/Diguanyl_cyclase"/>
</dbReference>
<evidence type="ECO:0000313" key="3">
    <source>
        <dbReference type="Proteomes" id="UP000078263"/>
    </source>
</evidence>
<dbReference type="InterPro" id="IPR029787">
    <property type="entry name" value="Nucleotide_cyclase"/>
</dbReference>
<dbReference type="Gene3D" id="3.30.70.270">
    <property type="match status" value="1"/>
</dbReference>
<dbReference type="PANTHER" id="PTHR44757">
    <property type="entry name" value="DIGUANYLATE CYCLASE DGCP"/>
    <property type="match status" value="1"/>
</dbReference>
<evidence type="ECO:0000259" key="1">
    <source>
        <dbReference type="PROSITE" id="PS50887"/>
    </source>
</evidence>
<proteinExistence type="predicted"/>
<dbReference type="PROSITE" id="PS50887">
    <property type="entry name" value="GGDEF"/>
    <property type="match status" value="1"/>
</dbReference>
<dbReference type="OrthoDB" id="9812260at2"/>
<gene>
    <name evidence="2" type="ORF">A9D12_03080</name>
</gene>